<dbReference type="GO" id="GO:0006508">
    <property type="term" value="P:proteolysis"/>
    <property type="evidence" value="ECO:0007669"/>
    <property type="project" value="UniProtKB-KW"/>
</dbReference>
<proteinExistence type="predicted"/>
<dbReference type="RefSeq" id="WP_183976573.1">
    <property type="nucleotide sequence ID" value="NZ_JACIBY010000008.1"/>
</dbReference>
<dbReference type="InterPro" id="IPR038765">
    <property type="entry name" value="Papain-like_cys_pep_sf"/>
</dbReference>
<dbReference type="SUPFAM" id="SSF54001">
    <property type="entry name" value="Cysteine proteinases"/>
    <property type="match status" value="1"/>
</dbReference>
<reference evidence="2 3" key="1">
    <citation type="submission" date="2020-08" db="EMBL/GenBank/DDBJ databases">
        <title>Genomic Encyclopedia of Type Strains, Phase IV (KMG-IV): sequencing the most valuable type-strain genomes for metagenomic binning, comparative biology and taxonomic classification.</title>
        <authorList>
            <person name="Goeker M."/>
        </authorList>
    </citation>
    <scope>NUCLEOTIDE SEQUENCE [LARGE SCALE GENOMIC DNA]</scope>
    <source>
        <strain evidence="2 3">DSM 17976</strain>
    </source>
</reference>
<dbReference type="SMART" id="SM00460">
    <property type="entry name" value="TGc"/>
    <property type="match status" value="1"/>
</dbReference>
<keyword evidence="2" id="KW-0378">Hydrolase</keyword>
<dbReference type="Gene3D" id="2.60.40.2250">
    <property type="match status" value="1"/>
</dbReference>
<name>A0A7W5ZN09_9BACT</name>
<organism evidence="2 3">
    <name type="scientific">Runella defluvii</name>
    <dbReference type="NCBI Taxonomy" id="370973"/>
    <lineage>
        <taxon>Bacteria</taxon>
        <taxon>Pseudomonadati</taxon>
        <taxon>Bacteroidota</taxon>
        <taxon>Cytophagia</taxon>
        <taxon>Cytophagales</taxon>
        <taxon>Spirosomataceae</taxon>
        <taxon>Runella</taxon>
    </lineage>
</organism>
<keyword evidence="3" id="KW-1185">Reference proteome</keyword>
<protein>
    <submittedName>
        <fullName evidence="2">Transglutaminase-like putative cysteine protease</fullName>
    </submittedName>
</protein>
<dbReference type="GO" id="GO:0008233">
    <property type="term" value="F:peptidase activity"/>
    <property type="evidence" value="ECO:0007669"/>
    <property type="project" value="UniProtKB-KW"/>
</dbReference>
<dbReference type="InterPro" id="IPR002931">
    <property type="entry name" value="Transglutaminase-like"/>
</dbReference>
<dbReference type="EMBL" id="JACIBY010000008">
    <property type="protein sequence ID" value="MBB3839919.1"/>
    <property type="molecule type" value="Genomic_DNA"/>
</dbReference>
<comment type="caution">
    <text evidence="2">The sequence shown here is derived from an EMBL/GenBank/DDBJ whole genome shotgun (WGS) entry which is preliminary data.</text>
</comment>
<dbReference type="Proteomes" id="UP000541352">
    <property type="component" value="Unassembled WGS sequence"/>
</dbReference>
<dbReference type="Pfam" id="PF01841">
    <property type="entry name" value="Transglut_core"/>
    <property type="match status" value="1"/>
</dbReference>
<dbReference type="AlphaFoldDB" id="A0A7W5ZN09"/>
<dbReference type="PANTHER" id="PTHR33490">
    <property type="entry name" value="BLR5614 PROTEIN-RELATED"/>
    <property type="match status" value="1"/>
</dbReference>
<gene>
    <name evidence="2" type="ORF">FHS57_003930</name>
</gene>
<evidence type="ECO:0000313" key="3">
    <source>
        <dbReference type="Proteomes" id="UP000541352"/>
    </source>
</evidence>
<dbReference type="Gene3D" id="3.10.620.30">
    <property type="match status" value="1"/>
</dbReference>
<dbReference type="PANTHER" id="PTHR33490:SF12">
    <property type="entry name" value="BLL5557 PROTEIN"/>
    <property type="match status" value="1"/>
</dbReference>
<evidence type="ECO:0000259" key="1">
    <source>
        <dbReference type="SMART" id="SM00460"/>
    </source>
</evidence>
<feature type="domain" description="Transglutaminase-like" evidence="1">
    <location>
        <begin position="162"/>
        <end position="222"/>
    </location>
</feature>
<evidence type="ECO:0000313" key="2">
    <source>
        <dbReference type="EMBL" id="MBB3839919.1"/>
    </source>
</evidence>
<sequence length="264" mass="29515">MKLQGQSTLIYQIPQPVPVQMMLRPYRHDGQSIVKEQFSIQPSVPFTEYIDAYGNQCQRAILPAGDVTITTDVEALVQPYLAPAIPLPVYIPVAELPNEVMMYLLASRYCQSDLIDIQNLAREIVGNSELGYAQVEAIRTWINQSISYQYGTTNATTTALDTAQQRVGVCRDFTHLAIALCRSLSIPARMTVGFLDQLEYMDLHAWFEAYVGNQWYTFDAVQPQTQGCRVVLGYGRDAADVAMVTQFGAANLQSLTVNVQVFQE</sequence>
<accession>A0A7W5ZN09</accession>
<keyword evidence="2" id="KW-0645">Protease</keyword>